<dbReference type="GO" id="GO:0035023">
    <property type="term" value="P:regulation of Rho protein signal transduction"/>
    <property type="evidence" value="ECO:0007669"/>
    <property type="project" value="TreeGrafter"/>
</dbReference>
<gene>
    <name evidence="5" type="ORF">D910_08681</name>
    <name evidence="4" type="ORF">YQE_11301</name>
</gene>
<dbReference type="GO" id="GO:0046872">
    <property type="term" value="F:metal ion binding"/>
    <property type="evidence" value="ECO:0007669"/>
    <property type="project" value="UniProtKB-KW"/>
</dbReference>
<dbReference type="PANTHER" id="PTHR13944:SF21">
    <property type="entry name" value="CYSTS, ISOFORM C"/>
    <property type="match status" value="1"/>
</dbReference>
<sequence>MKSVDFPWCVGADRAEQRAKPKKRAADLDICLIMTFTTSSIYMRHFQDKTKKASTHQWVSACYGSSHICDVCAKHLSNKPALYCEICGTTVHQNTCKDNILECVSVKIKGAKSTSKLSGFGVPLSSAKNLSSKRGSGSVPNPVSSSTRLKVAQIVSNGTFFANKREIQRAYWKTRYTLHF</sequence>
<evidence type="ECO:0000313" key="4">
    <source>
        <dbReference type="EMBL" id="ENN72010.1"/>
    </source>
</evidence>
<keyword evidence="1" id="KW-0479">Metal-binding</keyword>
<feature type="non-terminal residue" evidence="4">
    <location>
        <position position="1"/>
    </location>
</feature>
<organism evidence="4">
    <name type="scientific">Dendroctonus ponderosae</name>
    <name type="common">Mountain pine beetle</name>
    <dbReference type="NCBI Taxonomy" id="77166"/>
    <lineage>
        <taxon>Eukaryota</taxon>
        <taxon>Metazoa</taxon>
        <taxon>Ecdysozoa</taxon>
        <taxon>Arthropoda</taxon>
        <taxon>Hexapoda</taxon>
        <taxon>Insecta</taxon>
        <taxon>Pterygota</taxon>
        <taxon>Neoptera</taxon>
        <taxon>Endopterygota</taxon>
        <taxon>Coleoptera</taxon>
        <taxon>Polyphaga</taxon>
        <taxon>Cucujiformia</taxon>
        <taxon>Curculionidae</taxon>
        <taxon>Scolytinae</taxon>
        <taxon>Dendroctonus</taxon>
    </lineage>
</organism>
<dbReference type="InterPro" id="IPR051632">
    <property type="entry name" value="Rho_GEF"/>
</dbReference>
<dbReference type="OrthoDB" id="28045at2759"/>
<feature type="domain" description="Phorbol-ester/DAG-type" evidence="3">
    <location>
        <begin position="55"/>
        <end position="103"/>
    </location>
</feature>
<protein>
    <recommendedName>
        <fullName evidence="3">Phorbol-ester/DAG-type domain-containing protein</fullName>
    </recommendedName>
</protein>
<name>N6TRX5_DENPD</name>
<dbReference type="SMART" id="SM00109">
    <property type="entry name" value="C1"/>
    <property type="match status" value="1"/>
</dbReference>
<evidence type="ECO:0000256" key="2">
    <source>
        <dbReference type="ARBA" id="ARBA00022833"/>
    </source>
</evidence>
<dbReference type="Proteomes" id="UP000030742">
    <property type="component" value="Unassembled WGS sequence"/>
</dbReference>
<keyword evidence="2" id="KW-0862">Zinc</keyword>
<dbReference type="InterPro" id="IPR046349">
    <property type="entry name" value="C1-like_sf"/>
</dbReference>
<dbReference type="Gene3D" id="3.30.60.20">
    <property type="match status" value="1"/>
</dbReference>
<evidence type="ECO:0000259" key="3">
    <source>
        <dbReference type="PROSITE" id="PS50081"/>
    </source>
</evidence>
<dbReference type="EMBL" id="KB741247">
    <property type="protein sequence ID" value="ENN72010.1"/>
    <property type="molecule type" value="Genomic_DNA"/>
</dbReference>
<proteinExistence type="predicted"/>
<evidence type="ECO:0000313" key="6">
    <source>
        <dbReference type="Proteomes" id="UP000030742"/>
    </source>
</evidence>
<dbReference type="SUPFAM" id="SSF57889">
    <property type="entry name" value="Cysteine-rich domain"/>
    <property type="match status" value="1"/>
</dbReference>
<dbReference type="InterPro" id="IPR002219">
    <property type="entry name" value="PKC_DAG/PE"/>
</dbReference>
<dbReference type="EMBL" id="KB632281">
    <property type="protein sequence ID" value="ERL91349.1"/>
    <property type="molecule type" value="Genomic_DNA"/>
</dbReference>
<dbReference type="AlphaFoldDB" id="N6TRX5"/>
<dbReference type="PROSITE" id="PS50081">
    <property type="entry name" value="ZF_DAG_PE_2"/>
    <property type="match status" value="1"/>
</dbReference>
<reference evidence="4 6" key="1">
    <citation type="journal article" date="2013" name="Genome Biol.">
        <title>Draft genome of the mountain pine beetle, Dendroctonus ponderosae Hopkins, a major forest pest.</title>
        <authorList>
            <person name="Keeling C.I."/>
            <person name="Yuen M.M."/>
            <person name="Liao N.Y."/>
            <person name="Docking T.R."/>
            <person name="Chan S.K."/>
            <person name="Taylor G.A."/>
            <person name="Palmquist D.L."/>
            <person name="Jackman S.D."/>
            <person name="Nguyen A."/>
            <person name="Li M."/>
            <person name="Henderson H."/>
            <person name="Janes J.K."/>
            <person name="Zhao Y."/>
            <person name="Pandoh P."/>
            <person name="Moore R."/>
            <person name="Sperling F.A."/>
            <person name="Huber D.P."/>
            <person name="Birol I."/>
            <person name="Jones S.J."/>
            <person name="Bohlmann J."/>
        </authorList>
    </citation>
    <scope>NUCLEOTIDE SEQUENCE</scope>
</reference>
<dbReference type="CDD" id="cd20815">
    <property type="entry name" value="C1_p190RhoGEF-like"/>
    <property type="match status" value="1"/>
</dbReference>
<evidence type="ECO:0000313" key="5">
    <source>
        <dbReference type="EMBL" id="ERL91349.1"/>
    </source>
</evidence>
<accession>N6TRX5</accession>
<dbReference type="STRING" id="77166.N6TRX5"/>
<dbReference type="HOGENOM" id="CLU_1497773_0_0_1"/>
<evidence type="ECO:0000256" key="1">
    <source>
        <dbReference type="ARBA" id="ARBA00022723"/>
    </source>
</evidence>
<dbReference type="PANTHER" id="PTHR13944">
    <property type="entry name" value="AGAP007712-PA"/>
    <property type="match status" value="1"/>
</dbReference>